<evidence type="ECO:0000256" key="2">
    <source>
        <dbReference type="SAM" id="Phobius"/>
    </source>
</evidence>
<feature type="domain" description="Peptidase S1" evidence="3">
    <location>
        <begin position="37"/>
        <end position="264"/>
    </location>
</feature>
<dbReference type="GO" id="GO:0004252">
    <property type="term" value="F:serine-type endopeptidase activity"/>
    <property type="evidence" value="ECO:0007669"/>
    <property type="project" value="InterPro"/>
</dbReference>
<evidence type="ECO:0000259" key="3">
    <source>
        <dbReference type="PROSITE" id="PS50240"/>
    </source>
</evidence>
<keyword evidence="2" id="KW-0812">Transmembrane</keyword>
<comment type="caution">
    <text evidence="4">The sequence shown here is derived from an EMBL/GenBank/DDBJ whole genome shotgun (WGS) entry which is preliminary data.</text>
</comment>
<dbReference type="SUPFAM" id="SSF50494">
    <property type="entry name" value="Trypsin-like serine proteases"/>
    <property type="match status" value="1"/>
</dbReference>
<feature type="transmembrane region" description="Helical" evidence="2">
    <location>
        <begin position="7"/>
        <end position="28"/>
    </location>
</feature>
<dbReference type="Proteomes" id="UP000820818">
    <property type="component" value="Linkage Group LG6"/>
</dbReference>
<dbReference type="PANTHER" id="PTHR24258">
    <property type="entry name" value="SERINE PROTEASE-RELATED"/>
    <property type="match status" value="1"/>
</dbReference>
<dbReference type="Gene3D" id="2.40.10.10">
    <property type="entry name" value="Trypsin-like serine proteases"/>
    <property type="match status" value="1"/>
</dbReference>
<evidence type="ECO:0000313" key="5">
    <source>
        <dbReference type="Proteomes" id="UP000820818"/>
    </source>
</evidence>
<dbReference type="FunFam" id="2.40.10.10:FF:000068">
    <property type="entry name" value="transmembrane protease serine 2"/>
    <property type="match status" value="1"/>
</dbReference>
<dbReference type="GO" id="GO:0006508">
    <property type="term" value="P:proteolysis"/>
    <property type="evidence" value="ECO:0007669"/>
    <property type="project" value="InterPro"/>
</dbReference>
<dbReference type="InterPro" id="IPR001254">
    <property type="entry name" value="Trypsin_dom"/>
</dbReference>
<dbReference type="EMBL" id="WJBH02000006">
    <property type="protein sequence ID" value="KAI9556499.1"/>
    <property type="molecule type" value="Genomic_DNA"/>
</dbReference>
<evidence type="ECO:0000256" key="1">
    <source>
        <dbReference type="ARBA" id="ARBA00023157"/>
    </source>
</evidence>
<dbReference type="InterPro" id="IPR009003">
    <property type="entry name" value="Peptidase_S1_PA"/>
</dbReference>
<sequence length="284" mass="31368">MEPQTRILLAISFFNVITSFNVLSLTYLTDKTVTGRITNGIPVAIGEFPYVVAIKVEGQYRCGGFIYNERWVVTAASCVKKFQNVLDRVTVEAGIVSLQTPESSQQVIRIESFYPYDSYDEFLTGPLHDLALIQTRSPFTFNSEVNFSYYDESSGEEATFIGWGIAETIEGGGSYSNELRQATITVNSSICQSAYGTSYQNAYMICTGDTQSPCHYDEGSPLVQNGFVVGVMSRNTGCDAIGTVVPTIYTRLSIYYTWMVATAGIQPLPSLVQLSRSFSEPEEN</sequence>
<organism evidence="4 5">
    <name type="scientific">Daphnia sinensis</name>
    <dbReference type="NCBI Taxonomy" id="1820382"/>
    <lineage>
        <taxon>Eukaryota</taxon>
        <taxon>Metazoa</taxon>
        <taxon>Ecdysozoa</taxon>
        <taxon>Arthropoda</taxon>
        <taxon>Crustacea</taxon>
        <taxon>Branchiopoda</taxon>
        <taxon>Diplostraca</taxon>
        <taxon>Cladocera</taxon>
        <taxon>Anomopoda</taxon>
        <taxon>Daphniidae</taxon>
        <taxon>Daphnia</taxon>
        <taxon>Daphnia similis group</taxon>
    </lineage>
</organism>
<name>A0AAD5PTU4_9CRUS</name>
<keyword evidence="2" id="KW-1133">Transmembrane helix</keyword>
<dbReference type="PROSITE" id="PS50240">
    <property type="entry name" value="TRYPSIN_DOM"/>
    <property type="match status" value="1"/>
</dbReference>
<dbReference type="PRINTS" id="PR00722">
    <property type="entry name" value="CHYMOTRYPSIN"/>
</dbReference>
<dbReference type="CDD" id="cd00190">
    <property type="entry name" value="Tryp_SPc"/>
    <property type="match status" value="1"/>
</dbReference>
<gene>
    <name evidence="4" type="ORF">GHT06_016288</name>
</gene>
<keyword evidence="5" id="KW-1185">Reference proteome</keyword>
<dbReference type="InterPro" id="IPR043504">
    <property type="entry name" value="Peptidase_S1_PA_chymotrypsin"/>
</dbReference>
<dbReference type="PANTHER" id="PTHR24258:SF140">
    <property type="entry name" value="BCDNA.GH08420-RELATED"/>
    <property type="match status" value="1"/>
</dbReference>
<dbReference type="AlphaFoldDB" id="A0AAD5PTU4"/>
<dbReference type="InterPro" id="IPR001314">
    <property type="entry name" value="Peptidase_S1A"/>
</dbReference>
<protein>
    <recommendedName>
        <fullName evidence="3">Peptidase S1 domain-containing protein</fullName>
    </recommendedName>
</protein>
<dbReference type="SMART" id="SM00020">
    <property type="entry name" value="Tryp_SPc"/>
    <property type="match status" value="1"/>
</dbReference>
<reference evidence="4 5" key="1">
    <citation type="submission" date="2022-05" db="EMBL/GenBank/DDBJ databases">
        <title>A multi-omics perspective on studying reproductive biology in Daphnia sinensis.</title>
        <authorList>
            <person name="Jia J."/>
        </authorList>
    </citation>
    <scope>NUCLEOTIDE SEQUENCE [LARGE SCALE GENOMIC DNA]</scope>
    <source>
        <strain evidence="4 5">WSL</strain>
    </source>
</reference>
<accession>A0AAD5PTU4</accession>
<keyword evidence="2" id="KW-0472">Membrane</keyword>
<proteinExistence type="predicted"/>
<dbReference type="Pfam" id="PF00089">
    <property type="entry name" value="Trypsin"/>
    <property type="match status" value="1"/>
</dbReference>
<evidence type="ECO:0000313" key="4">
    <source>
        <dbReference type="EMBL" id="KAI9556499.1"/>
    </source>
</evidence>
<keyword evidence="1" id="KW-1015">Disulfide bond</keyword>